<keyword evidence="3" id="KW-1185">Reference proteome</keyword>
<feature type="region of interest" description="Disordered" evidence="1">
    <location>
        <begin position="31"/>
        <end position="50"/>
    </location>
</feature>
<dbReference type="AlphaFoldDB" id="A0A165JSL5"/>
<accession>A0A165JSL5</accession>
<evidence type="ECO:0000313" key="2">
    <source>
        <dbReference type="EMBL" id="KZV95276.1"/>
    </source>
</evidence>
<feature type="compositionally biased region" description="Basic and acidic residues" evidence="1">
    <location>
        <begin position="40"/>
        <end position="49"/>
    </location>
</feature>
<dbReference type="EMBL" id="KV425960">
    <property type="protein sequence ID" value="KZV95276.1"/>
    <property type="molecule type" value="Genomic_DNA"/>
</dbReference>
<dbReference type="Proteomes" id="UP000077266">
    <property type="component" value="Unassembled WGS sequence"/>
</dbReference>
<name>A0A165JSL5_EXIGL</name>
<protein>
    <submittedName>
        <fullName evidence="2">Uncharacterized protein</fullName>
    </submittedName>
</protein>
<dbReference type="InParanoid" id="A0A165JSL5"/>
<reference evidence="2 3" key="1">
    <citation type="journal article" date="2016" name="Mol. Biol. Evol.">
        <title>Comparative Genomics of Early-Diverging Mushroom-Forming Fungi Provides Insights into the Origins of Lignocellulose Decay Capabilities.</title>
        <authorList>
            <person name="Nagy L.G."/>
            <person name="Riley R."/>
            <person name="Tritt A."/>
            <person name="Adam C."/>
            <person name="Daum C."/>
            <person name="Floudas D."/>
            <person name="Sun H."/>
            <person name="Yadav J.S."/>
            <person name="Pangilinan J."/>
            <person name="Larsson K.H."/>
            <person name="Matsuura K."/>
            <person name="Barry K."/>
            <person name="Labutti K."/>
            <person name="Kuo R."/>
            <person name="Ohm R.A."/>
            <person name="Bhattacharya S.S."/>
            <person name="Shirouzu T."/>
            <person name="Yoshinaga Y."/>
            <person name="Martin F.M."/>
            <person name="Grigoriev I.V."/>
            <person name="Hibbett D.S."/>
        </authorList>
    </citation>
    <scope>NUCLEOTIDE SEQUENCE [LARGE SCALE GENOMIC DNA]</scope>
    <source>
        <strain evidence="2 3">HHB12029</strain>
    </source>
</reference>
<evidence type="ECO:0000313" key="3">
    <source>
        <dbReference type="Proteomes" id="UP000077266"/>
    </source>
</evidence>
<gene>
    <name evidence="2" type="ORF">EXIGLDRAFT_735574</name>
</gene>
<proteinExistence type="predicted"/>
<organism evidence="2 3">
    <name type="scientific">Exidia glandulosa HHB12029</name>
    <dbReference type="NCBI Taxonomy" id="1314781"/>
    <lineage>
        <taxon>Eukaryota</taxon>
        <taxon>Fungi</taxon>
        <taxon>Dikarya</taxon>
        <taxon>Basidiomycota</taxon>
        <taxon>Agaricomycotina</taxon>
        <taxon>Agaricomycetes</taxon>
        <taxon>Auriculariales</taxon>
        <taxon>Exidiaceae</taxon>
        <taxon>Exidia</taxon>
    </lineage>
</organism>
<sequence>MLSHRLVLPRVIGFWECSIHFALCRILRIPPSQCQGPRKHPSESDERGSTRIIATTTRVLQPAKEDPRQYRRQNLRRRRCTAEFPAYPQPKHARMLASSVLAIEGAVV</sequence>
<evidence type="ECO:0000256" key="1">
    <source>
        <dbReference type="SAM" id="MobiDB-lite"/>
    </source>
</evidence>